<protein>
    <recommendedName>
        <fullName evidence="3">DUF945 family protein</fullName>
    </recommendedName>
</protein>
<name>A0ABS5I260_9GAMM</name>
<dbReference type="RefSeq" id="WP_153664341.1">
    <property type="nucleotide sequence ID" value="NZ_JAAIKR010000006.1"/>
</dbReference>
<proteinExistence type="predicted"/>
<accession>A0ABS5I260</accession>
<dbReference type="Proteomes" id="UP000811844">
    <property type="component" value="Unassembled WGS sequence"/>
</dbReference>
<dbReference type="EMBL" id="JAAIKR010000006">
    <property type="protein sequence ID" value="MBR9727971.1"/>
    <property type="molecule type" value="Genomic_DNA"/>
</dbReference>
<organism evidence="1 2">
    <name type="scientific">Shewanella intestini</name>
    <dbReference type="NCBI Taxonomy" id="2017544"/>
    <lineage>
        <taxon>Bacteria</taxon>
        <taxon>Pseudomonadati</taxon>
        <taxon>Pseudomonadota</taxon>
        <taxon>Gammaproteobacteria</taxon>
        <taxon>Alteromonadales</taxon>
        <taxon>Shewanellaceae</taxon>
        <taxon>Shewanella</taxon>
    </lineage>
</organism>
<evidence type="ECO:0000313" key="2">
    <source>
        <dbReference type="Proteomes" id="UP000811844"/>
    </source>
</evidence>
<evidence type="ECO:0008006" key="3">
    <source>
        <dbReference type="Google" id="ProtNLM"/>
    </source>
</evidence>
<evidence type="ECO:0000313" key="1">
    <source>
        <dbReference type="EMBL" id="MBR9727971.1"/>
    </source>
</evidence>
<reference evidence="1 2" key="1">
    <citation type="submission" date="2020-02" db="EMBL/GenBank/DDBJ databases">
        <title>Shewanella WXL01 sp. nov., a marine bacterium isolated from green algae in Luhuitou Fringing Reef (Northern South China Sea).</title>
        <authorList>
            <person name="Wang X."/>
        </authorList>
    </citation>
    <scope>NUCLEOTIDE SEQUENCE [LARGE SCALE GENOMIC DNA]</scope>
    <source>
        <strain evidence="1 2">MCCC 1A01895</strain>
    </source>
</reference>
<keyword evidence="2" id="KW-1185">Reference proteome</keyword>
<comment type="caution">
    <text evidence="1">The sequence shown here is derived from an EMBL/GenBank/DDBJ whole genome shotgun (WGS) entry which is preliminary data.</text>
</comment>
<sequence length="570" mass="61683">MNKFFVSAGLVTVAAAGYVAMNESSQVAADSILANVPADTVFFSGQLKPFPIKNYLLSTSKNYQQQDAKPLPLEKDSPLLIEPFTISLLNHVMSLAHQPEKLLASFGLADEMKSYAYFIGALPVVKIEVADAKAFWGQIDNAEAQSGVKHQQGELDGQAFRSYAIIAPQQGQSFDLVIAEHNGWFTFTVKTSLIDDEFTAQALGARKVTHPITETSLLTDIFKRHGFVKDALSFFNHKALVAGLTTQDGNTLAKQLAKLEQWQNNQDVQLLQTPVCHQELTSISDNWPMTVMGFNQLDISANYSKIGNQLVVESKNAPILAALNKLRGFVPSIDENSNLFSFALGSDVGKLSSSLSAIWTELQAPSYQCAPLAELQQELTSQNPMMLGMMTSMADGVKGVSVAVNGYQLSEQHGEPKVDNLDAVVAISAEDPHALLSLAAPLYPPLAQLNLTADSAPVDVSSLLMLPPEYGIKAKLAIKGQHLVLFSGDKGEAMANALGKQKLSTNGLVSTHVDYVKALSPLFDFIEQSGESIPPELKMFEGNNIKIGADFDINSQGLILSTQMTYGDKN</sequence>
<gene>
    <name evidence="1" type="ORF">G3R48_08230</name>
</gene>